<accession>A0ACC6R7U7</accession>
<dbReference type="Proteomes" id="UP001374952">
    <property type="component" value="Unassembled WGS sequence"/>
</dbReference>
<evidence type="ECO:0000313" key="2">
    <source>
        <dbReference type="Proteomes" id="UP001374952"/>
    </source>
</evidence>
<gene>
    <name evidence="1" type="ORF">V6250_16580</name>
</gene>
<comment type="caution">
    <text evidence="1">The sequence shown here is derived from an EMBL/GenBank/DDBJ whole genome shotgun (WGS) entry which is preliminary data.</text>
</comment>
<sequence>MKLIISQYLASLRERDELDVILPDLLSELGLTVFSRPGRGTTQDGVDVAAVGSLNGEPEKVYLLSIKSGDLTRSTWNGDSHQALRPSLEEIIDAYIPNRLPVQHRNKEIVICLCFGGFINEQVRPKVEGFIARNTLEKISFAEWNGDFIADLIMRGFLKEELLPIDARSMLRKSLALIDEPEYSYQHFCRLVHWFSNQETKDDKESLTLLRQLNICLWILFSWCRDANNLEPAYLASEITLLNAWEIAKSHSASNLKISKNIMSTFSSCLHTYRAITNEYLDKCITPHVDKRHAISNAVNPMCKFDVNLRLFDLLSRLSMQGIWLSNEIRQNYANSEIVSENLIDSLHENFDAVKKLIFNNPVLLSPYKDDQAIDIAIAIFSLSLDQSNMTFIKNWLNELIQRAKFSYETNGIFPSITHDYAKLITLGERQTKEQREELTKSSVLYPLISTVASLYKMEDISKAIGDFCEKSLSHCAMQYWYPLADTEDFLYTNKHRHGGVLHPIDLFGKVEDRLKQIFDECTNTEYYNKLSAIEGGLEPLIAMACRHYRYPLPMHFWLDDYELFKEQLNSAEAAING</sequence>
<dbReference type="EMBL" id="JBAKAX010000022">
    <property type="protein sequence ID" value="MEL0605790.1"/>
    <property type="molecule type" value="Genomic_DNA"/>
</dbReference>
<keyword evidence="2" id="KW-1185">Reference proteome</keyword>
<name>A0ACC6R7U7_9GAMM</name>
<protein>
    <submittedName>
        <fullName evidence="1">Uncharacterized protein</fullName>
    </submittedName>
</protein>
<reference evidence="1" key="1">
    <citation type="submission" date="2024-02" db="EMBL/GenBank/DDBJ databases">
        <title>Bacteria isolated from the canopy kelp, Nereocystis luetkeana.</title>
        <authorList>
            <person name="Pfister C.A."/>
            <person name="Younker I.T."/>
            <person name="Light S.H."/>
        </authorList>
    </citation>
    <scope>NUCLEOTIDE SEQUENCE</scope>
    <source>
        <strain evidence="1">TN.2.01</strain>
    </source>
</reference>
<proteinExistence type="predicted"/>
<evidence type="ECO:0000313" key="1">
    <source>
        <dbReference type="EMBL" id="MEL0605790.1"/>
    </source>
</evidence>
<organism evidence="1 2">
    <name type="scientific">Pseudoalteromonas undina</name>
    <dbReference type="NCBI Taxonomy" id="43660"/>
    <lineage>
        <taxon>Bacteria</taxon>
        <taxon>Pseudomonadati</taxon>
        <taxon>Pseudomonadota</taxon>
        <taxon>Gammaproteobacteria</taxon>
        <taxon>Alteromonadales</taxon>
        <taxon>Pseudoalteromonadaceae</taxon>
        <taxon>Pseudoalteromonas</taxon>
    </lineage>
</organism>